<feature type="region of interest" description="Disordered" evidence="1">
    <location>
        <begin position="680"/>
        <end position="907"/>
    </location>
</feature>
<sequence length="907" mass="102425">MGSSKDNNISELLDFESAPNTDALELTDSDFCKEIPEDFDFEDYLNENSGIGDPNYMLGFESQQLFANMQLQGDNGNAPNTPMVMSALNSGLETDTQISGLYSEDPTALEDQEQSVSNELDDEPTPPDSIPPVSPQEEFLWLRQKHVAHVSKREKRDRKEHRRLKKAAAKSTSNLANLANTSYEAAAPASTVDPSMITSSGFDYNFQPTANTLVSQDPSFLLSPLQPLDQFDLSSQQDPGQVSIDQGGTKDLVMGIGFDDAEALVNLNTMLEANSIPVTRPQNYAMPNSPSAGNFDDYFAHTGQSMHAADRAFRQPAYSNYHGYGQPAYPAYPTYAQPPAYPQYQPYGQTKYPQPVNPQPSRYLHAPSEYSQFSQPVFPQHQRHRLPMIPSLFTSPEPEINTEHQSKTTKASKGAKEDKKHKNARSENIKRFNPKRYYAPLPKSAVPRSWGSTNPDTHRPTFEYTETGELKPHFKFAQKQLLEYLENHPQPDGPLTLWIQICPADSNLLYPHKDFSHKCRFRDCVIKTNTIAVGEYRVAFDEHASNDLPLDPLQNSAGYVHLFCLEKFFDFPKLCKDYNVKADTRPFHNPKKFAINRDNDWCNMEKVVNDFIRDCQPWNNQRDYNSYYPQTLCYALTLEHLTKEQVARQRTREGRNGNSIDKHFNNLEVKQKNIDIRKRNKSLPLKVYQRPTIEGQEIKPHRASKRKSGHEDDGSEAISSESASPSKRTKTTEQGNAREPLSKRLRGLRRQSRRISGASASSKPTVAQRREAFQPIVSKNSSTNKRKYLGDDSSDSTSSQAKRPKTLNRATELRISVTKNPARRQSPRHHHSDGVAPSEASASNTGSGYEADGSSDGPLSPRMATRKTQKRNASEVWTDHDYAYTHPRHAKRNRRSLGDSWAEPADL</sequence>
<dbReference type="EMBL" id="VNKQ01000003">
    <property type="protein sequence ID" value="KAG0651867.1"/>
    <property type="molecule type" value="Genomic_DNA"/>
</dbReference>
<dbReference type="OrthoDB" id="5307331at2759"/>
<feature type="compositionally biased region" description="Basic residues" evidence="1">
    <location>
        <begin position="821"/>
        <end position="831"/>
    </location>
</feature>
<evidence type="ECO:0000313" key="2">
    <source>
        <dbReference type="EMBL" id="KAG0651867.1"/>
    </source>
</evidence>
<feature type="region of interest" description="Disordered" evidence="1">
    <location>
        <begin position="394"/>
        <end position="434"/>
    </location>
</feature>
<feature type="compositionally biased region" description="Basic residues" evidence="1">
    <location>
        <begin position="743"/>
        <end position="753"/>
    </location>
</feature>
<reference evidence="2" key="1">
    <citation type="submission" date="2019-07" db="EMBL/GenBank/DDBJ databases">
        <title>Hyphodiscus hymeniophilus genome sequencing and assembly.</title>
        <authorList>
            <person name="Kramer G."/>
            <person name="Nodwell J."/>
        </authorList>
    </citation>
    <scope>NUCLEOTIDE SEQUENCE</scope>
    <source>
        <strain evidence="2">ATCC 34498</strain>
    </source>
</reference>
<evidence type="ECO:0000256" key="1">
    <source>
        <dbReference type="SAM" id="MobiDB-lite"/>
    </source>
</evidence>
<feature type="compositionally biased region" description="Low complexity" evidence="1">
    <location>
        <begin position="716"/>
        <end position="726"/>
    </location>
</feature>
<feature type="region of interest" description="Disordered" evidence="1">
    <location>
        <begin position="150"/>
        <end position="171"/>
    </location>
</feature>
<feature type="compositionally biased region" description="Basic and acidic residues" evidence="1">
    <location>
        <begin position="414"/>
        <end position="430"/>
    </location>
</feature>
<feature type="region of interest" description="Disordered" evidence="1">
    <location>
        <begin position="108"/>
        <end position="131"/>
    </location>
</feature>
<gene>
    <name evidence="2" type="ORF">D0Z07_1293</name>
</gene>
<keyword evidence="3" id="KW-1185">Reference proteome</keyword>
<feature type="compositionally biased region" description="Acidic residues" evidence="1">
    <location>
        <begin position="108"/>
        <end position="125"/>
    </location>
</feature>
<feature type="compositionally biased region" description="Basic residues" evidence="1">
    <location>
        <begin position="886"/>
        <end position="895"/>
    </location>
</feature>
<name>A0A9P7B050_9HELO</name>
<protein>
    <submittedName>
        <fullName evidence="2">Uncharacterized protein</fullName>
    </submittedName>
</protein>
<organism evidence="2 3">
    <name type="scientific">Hyphodiscus hymeniophilus</name>
    <dbReference type="NCBI Taxonomy" id="353542"/>
    <lineage>
        <taxon>Eukaryota</taxon>
        <taxon>Fungi</taxon>
        <taxon>Dikarya</taxon>
        <taxon>Ascomycota</taxon>
        <taxon>Pezizomycotina</taxon>
        <taxon>Leotiomycetes</taxon>
        <taxon>Helotiales</taxon>
        <taxon>Hyphodiscaceae</taxon>
        <taxon>Hyphodiscus</taxon>
    </lineage>
</organism>
<dbReference type="Proteomes" id="UP000785200">
    <property type="component" value="Unassembled WGS sequence"/>
</dbReference>
<proteinExistence type="predicted"/>
<comment type="caution">
    <text evidence="2">The sequence shown here is derived from an EMBL/GenBank/DDBJ whole genome shotgun (WGS) entry which is preliminary data.</text>
</comment>
<accession>A0A9P7B050</accession>
<dbReference type="AlphaFoldDB" id="A0A9P7B050"/>
<feature type="compositionally biased region" description="Basic residues" evidence="1">
    <location>
        <begin position="150"/>
        <end position="168"/>
    </location>
</feature>
<evidence type="ECO:0000313" key="3">
    <source>
        <dbReference type="Proteomes" id="UP000785200"/>
    </source>
</evidence>